<organism evidence="1 2">
    <name type="scientific">Lithocarpus litseifolius</name>
    <dbReference type="NCBI Taxonomy" id="425828"/>
    <lineage>
        <taxon>Eukaryota</taxon>
        <taxon>Viridiplantae</taxon>
        <taxon>Streptophyta</taxon>
        <taxon>Embryophyta</taxon>
        <taxon>Tracheophyta</taxon>
        <taxon>Spermatophyta</taxon>
        <taxon>Magnoliopsida</taxon>
        <taxon>eudicotyledons</taxon>
        <taxon>Gunneridae</taxon>
        <taxon>Pentapetalae</taxon>
        <taxon>rosids</taxon>
        <taxon>fabids</taxon>
        <taxon>Fagales</taxon>
        <taxon>Fagaceae</taxon>
        <taxon>Lithocarpus</taxon>
    </lineage>
</organism>
<dbReference type="AlphaFoldDB" id="A0AAW2BKZ1"/>
<keyword evidence="2" id="KW-1185">Reference proteome</keyword>
<protein>
    <submittedName>
        <fullName evidence="1">Uncharacterized protein</fullName>
    </submittedName>
</protein>
<accession>A0AAW2BKZ1</accession>
<gene>
    <name evidence="1" type="ORF">SO802_031423</name>
</gene>
<evidence type="ECO:0000313" key="2">
    <source>
        <dbReference type="Proteomes" id="UP001459277"/>
    </source>
</evidence>
<proteinExistence type="predicted"/>
<comment type="caution">
    <text evidence="1">The sequence shown here is derived from an EMBL/GenBank/DDBJ whole genome shotgun (WGS) entry which is preliminary data.</text>
</comment>
<sequence length="70" mass="8255">MEAYRRFKQFELFLSLKRDLAMVKVEAHSCVEIEKMMGAFKEEHKKLMTQLTVYERDRLSAKAGLKNTEA</sequence>
<dbReference type="Proteomes" id="UP001459277">
    <property type="component" value="Unassembled WGS sequence"/>
</dbReference>
<name>A0AAW2BKZ1_9ROSI</name>
<evidence type="ECO:0000313" key="1">
    <source>
        <dbReference type="EMBL" id="KAK9986472.1"/>
    </source>
</evidence>
<reference evidence="1 2" key="1">
    <citation type="submission" date="2024-01" db="EMBL/GenBank/DDBJ databases">
        <title>A telomere-to-telomere, gap-free genome of sweet tea (Lithocarpus litseifolius).</title>
        <authorList>
            <person name="Zhou J."/>
        </authorList>
    </citation>
    <scope>NUCLEOTIDE SEQUENCE [LARGE SCALE GENOMIC DNA]</scope>
    <source>
        <strain evidence="1">Zhou-2022a</strain>
        <tissue evidence="1">Leaf</tissue>
    </source>
</reference>
<dbReference type="EMBL" id="JAZDWU010000011">
    <property type="protein sequence ID" value="KAK9986472.1"/>
    <property type="molecule type" value="Genomic_DNA"/>
</dbReference>